<evidence type="ECO:0000313" key="4">
    <source>
        <dbReference type="Proteomes" id="UP000308828"/>
    </source>
</evidence>
<organism evidence="3 4">
    <name type="scientific">Peteryoungia ipomoeae</name>
    <dbReference type="NCBI Taxonomy" id="1210932"/>
    <lineage>
        <taxon>Bacteria</taxon>
        <taxon>Pseudomonadati</taxon>
        <taxon>Pseudomonadota</taxon>
        <taxon>Alphaproteobacteria</taxon>
        <taxon>Hyphomicrobiales</taxon>
        <taxon>Rhizobiaceae</taxon>
        <taxon>Peteryoungia</taxon>
    </lineage>
</organism>
<name>A0A4S8NWK9_9HYPH</name>
<evidence type="ECO:0000313" key="3">
    <source>
        <dbReference type="EMBL" id="THV20632.1"/>
    </source>
</evidence>
<keyword evidence="1 2" id="KW-0732">Signal</keyword>
<evidence type="ECO:0000256" key="1">
    <source>
        <dbReference type="ARBA" id="ARBA00022729"/>
    </source>
</evidence>
<comment type="caution">
    <text evidence="3">The sequence shown here is derived from an EMBL/GenBank/DDBJ whole genome shotgun (WGS) entry which is preliminary data.</text>
</comment>
<dbReference type="AlphaFoldDB" id="A0A4S8NWK9"/>
<dbReference type="RefSeq" id="WP_136600093.1">
    <property type="nucleotide sequence ID" value="NZ_STGV01000007.1"/>
</dbReference>
<accession>A0A4S8NWK9</accession>
<protein>
    <submittedName>
        <fullName evidence="3">ABC transporter substrate-binding protein</fullName>
    </submittedName>
</protein>
<dbReference type="PANTHER" id="PTHR30006:SF25">
    <property type="entry name" value="PHOSPHOGLYCERATE TRANSPORT REGULATORY PROTEIN PGTC"/>
    <property type="match status" value="1"/>
</dbReference>
<feature type="chain" id="PRO_5021017309" evidence="2">
    <location>
        <begin position="26"/>
        <end position="364"/>
    </location>
</feature>
<sequence>MTRFLTTVGAMTLLAVGFGAPQAVAAEGEQTILPALGTERVRLVINAATDADAMRPLIIDFQQMAPDVAVEFNDYVTNDLFRDAEAACVEDRPFGDLLLSSSVDQLVKLANDGCAQAHVSEETRSVPNWANWRDEVFGFTFEPAVIVYDSRRVPPEDVPRSHVDIAELVRAKPEIYSGRIGTYDIEASGVGYLLAFHDALQAPTSFGRLLESLSRADVITRCCNNEVLGEIANGRLRIAYNVLGPYAYAAALRNPDLKVVIPGDYTLILSRGALIPRHSPQQREAQRFLDYLLSDRGRDVARREAFFFAENAPLPEGVEGPEALIESGIGRPIRISPALLAAQDRATRARFIDNWKALFRRPAN</sequence>
<keyword evidence="4" id="KW-1185">Reference proteome</keyword>
<dbReference type="PANTHER" id="PTHR30006">
    <property type="entry name" value="THIAMINE-BINDING PERIPLASMIC PROTEIN-RELATED"/>
    <property type="match status" value="1"/>
</dbReference>
<feature type="signal peptide" evidence="2">
    <location>
        <begin position="1"/>
        <end position="25"/>
    </location>
</feature>
<reference evidence="3 4" key="1">
    <citation type="submission" date="2019-04" db="EMBL/GenBank/DDBJ databases">
        <title>Genome sequence of strain shin9-1.</title>
        <authorList>
            <person name="Gao J."/>
            <person name="Sun J."/>
        </authorList>
    </citation>
    <scope>NUCLEOTIDE SEQUENCE [LARGE SCALE GENOMIC DNA]</scope>
    <source>
        <strain evidence="4">shin9-1</strain>
    </source>
</reference>
<proteinExistence type="predicted"/>
<dbReference type="Proteomes" id="UP000308828">
    <property type="component" value="Unassembled WGS sequence"/>
</dbReference>
<dbReference type="SUPFAM" id="SSF53850">
    <property type="entry name" value="Periplasmic binding protein-like II"/>
    <property type="match status" value="1"/>
</dbReference>
<dbReference type="OrthoDB" id="8673316at2"/>
<dbReference type="EMBL" id="STGV01000007">
    <property type="protein sequence ID" value="THV20632.1"/>
    <property type="molecule type" value="Genomic_DNA"/>
</dbReference>
<evidence type="ECO:0000256" key="2">
    <source>
        <dbReference type="SAM" id="SignalP"/>
    </source>
</evidence>
<dbReference type="Gene3D" id="3.40.190.10">
    <property type="entry name" value="Periplasmic binding protein-like II"/>
    <property type="match status" value="2"/>
</dbReference>
<dbReference type="GO" id="GO:0030288">
    <property type="term" value="C:outer membrane-bounded periplasmic space"/>
    <property type="evidence" value="ECO:0007669"/>
    <property type="project" value="TreeGrafter"/>
</dbReference>
<gene>
    <name evidence="3" type="ORF">FAA97_18735</name>
</gene>
<dbReference type="Pfam" id="PF13531">
    <property type="entry name" value="SBP_bac_11"/>
    <property type="match status" value="1"/>
</dbReference>